<dbReference type="InterPro" id="IPR036188">
    <property type="entry name" value="FAD/NAD-bd_sf"/>
</dbReference>
<evidence type="ECO:0000256" key="4">
    <source>
        <dbReference type="ARBA" id="ARBA00023002"/>
    </source>
</evidence>
<dbReference type="InterPro" id="IPR020946">
    <property type="entry name" value="Flavin_mOase-like"/>
</dbReference>
<dbReference type="GO" id="GO:0004499">
    <property type="term" value="F:N,N-dimethylaniline monooxygenase activity"/>
    <property type="evidence" value="ECO:0007669"/>
    <property type="project" value="InterPro"/>
</dbReference>
<keyword evidence="3" id="KW-0274">FAD</keyword>
<keyword evidence="4" id="KW-0560">Oxidoreductase</keyword>
<name>X6M2J4_RETFI</name>
<dbReference type="InterPro" id="IPR050346">
    <property type="entry name" value="FMO-like"/>
</dbReference>
<dbReference type="Gene3D" id="3.50.50.60">
    <property type="entry name" value="FAD/NAD(P)-binding domain"/>
    <property type="match status" value="1"/>
</dbReference>
<dbReference type="GO" id="GO:0050660">
    <property type="term" value="F:flavin adenine dinucleotide binding"/>
    <property type="evidence" value="ECO:0007669"/>
    <property type="project" value="InterPro"/>
</dbReference>
<evidence type="ECO:0000313" key="6">
    <source>
        <dbReference type="Proteomes" id="UP000023152"/>
    </source>
</evidence>
<protein>
    <recommendedName>
        <fullName evidence="7">Flavin-containing monooxygenase</fullName>
    </recommendedName>
</protein>
<organism evidence="5 6">
    <name type="scientific">Reticulomyxa filosa</name>
    <dbReference type="NCBI Taxonomy" id="46433"/>
    <lineage>
        <taxon>Eukaryota</taxon>
        <taxon>Sar</taxon>
        <taxon>Rhizaria</taxon>
        <taxon>Retaria</taxon>
        <taxon>Foraminifera</taxon>
        <taxon>Monothalamids</taxon>
        <taxon>Reticulomyxidae</taxon>
        <taxon>Reticulomyxa</taxon>
    </lineage>
</organism>
<evidence type="ECO:0000313" key="5">
    <source>
        <dbReference type="EMBL" id="ETO07205.1"/>
    </source>
</evidence>
<proteinExistence type="inferred from homology"/>
<gene>
    <name evidence="5" type="ORF">RFI_30187</name>
</gene>
<dbReference type="GO" id="GO:0050661">
    <property type="term" value="F:NADP binding"/>
    <property type="evidence" value="ECO:0007669"/>
    <property type="project" value="InterPro"/>
</dbReference>
<dbReference type="EMBL" id="ASPP01026385">
    <property type="protein sequence ID" value="ETO07205.1"/>
    <property type="molecule type" value="Genomic_DNA"/>
</dbReference>
<dbReference type="AlphaFoldDB" id="X6M2J4"/>
<dbReference type="PANTHER" id="PTHR23023">
    <property type="entry name" value="DIMETHYLANILINE MONOOXYGENASE"/>
    <property type="match status" value="1"/>
</dbReference>
<evidence type="ECO:0008006" key="7">
    <source>
        <dbReference type="Google" id="ProtNLM"/>
    </source>
</evidence>
<dbReference type="SUPFAM" id="SSF51905">
    <property type="entry name" value="FAD/NAD(P)-binding domain"/>
    <property type="match status" value="1"/>
</dbReference>
<keyword evidence="2" id="KW-0285">Flavoprotein</keyword>
<evidence type="ECO:0000256" key="3">
    <source>
        <dbReference type="ARBA" id="ARBA00022827"/>
    </source>
</evidence>
<dbReference type="Pfam" id="PF00743">
    <property type="entry name" value="FMO-like"/>
    <property type="match status" value="1"/>
</dbReference>
<dbReference type="OrthoDB" id="66881at2759"/>
<dbReference type="Proteomes" id="UP000023152">
    <property type="component" value="Unassembled WGS sequence"/>
</dbReference>
<sequence length="133" mass="15692">MKELKEQGFKNVTGFESGSDIGGIWDIKNTRSTCWPQLYANISKLNFAYPDFPWQFNPEKELYHASIKEVYDYLHKYATVFKLLDDIQFHSKVLQITPEKVHLTEDGEQKCAQWSMEYVLNGNKKKKRPLIVW</sequence>
<comment type="caution">
    <text evidence="5">The sequence shown here is derived from an EMBL/GenBank/DDBJ whole genome shotgun (WGS) entry which is preliminary data.</text>
</comment>
<comment type="similarity">
    <text evidence="1">Belongs to the FMO family.</text>
</comment>
<evidence type="ECO:0000256" key="2">
    <source>
        <dbReference type="ARBA" id="ARBA00022630"/>
    </source>
</evidence>
<evidence type="ECO:0000256" key="1">
    <source>
        <dbReference type="ARBA" id="ARBA00009183"/>
    </source>
</evidence>
<reference evidence="5 6" key="1">
    <citation type="journal article" date="2013" name="Curr. Biol.">
        <title>The Genome of the Foraminiferan Reticulomyxa filosa.</title>
        <authorList>
            <person name="Glockner G."/>
            <person name="Hulsmann N."/>
            <person name="Schleicher M."/>
            <person name="Noegel A.A."/>
            <person name="Eichinger L."/>
            <person name="Gallinger C."/>
            <person name="Pawlowski J."/>
            <person name="Sierra R."/>
            <person name="Euteneuer U."/>
            <person name="Pillet L."/>
            <person name="Moustafa A."/>
            <person name="Platzer M."/>
            <person name="Groth M."/>
            <person name="Szafranski K."/>
            <person name="Schliwa M."/>
        </authorList>
    </citation>
    <scope>NUCLEOTIDE SEQUENCE [LARGE SCALE GENOMIC DNA]</scope>
</reference>
<accession>X6M2J4</accession>
<keyword evidence="6" id="KW-1185">Reference proteome</keyword>